<dbReference type="PROSITE" id="PS51257">
    <property type="entry name" value="PROKAR_LIPOPROTEIN"/>
    <property type="match status" value="1"/>
</dbReference>
<proteinExistence type="predicted"/>
<reference evidence="2" key="1">
    <citation type="journal article" date="2019" name="Int. J. Syst. Evol. Microbiol.">
        <title>The Global Catalogue of Microorganisms (GCM) 10K type strain sequencing project: providing services to taxonomists for standard genome sequencing and annotation.</title>
        <authorList>
            <consortium name="The Broad Institute Genomics Platform"/>
            <consortium name="The Broad Institute Genome Sequencing Center for Infectious Disease"/>
            <person name="Wu L."/>
            <person name="Ma J."/>
        </authorList>
    </citation>
    <scope>NUCLEOTIDE SEQUENCE [LARGE SCALE GENOMIC DNA]</scope>
    <source>
        <strain evidence="2">CCUG 55608</strain>
    </source>
</reference>
<protein>
    <recommendedName>
        <fullName evidence="3">Lipoprotein</fullName>
    </recommendedName>
</protein>
<comment type="caution">
    <text evidence="1">The sequence shown here is derived from an EMBL/GenBank/DDBJ whole genome shotgun (WGS) entry which is preliminary data.</text>
</comment>
<organism evidence="1 2">
    <name type="scientific">Larkinella insperata</name>
    <dbReference type="NCBI Taxonomy" id="332158"/>
    <lineage>
        <taxon>Bacteria</taxon>
        <taxon>Pseudomonadati</taxon>
        <taxon>Bacteroidota</taxon>
        <taxon>Cytophagia</taxon>
        <taxon>Cytophagales</taxon>
        <taxon>Spirosomataceae</taxon>
        <taxon>Larkinella</taxon>
    </lineage>
</organism>
<keyword evidence="2" id="KW-1185">Reference proteome</keyword>
<dbReference type="Proteomes" id="UP001597116">
    <property type="component" value="Unassembled WGS sequence"/>
</dbReference>
<evidence type="ECO:0000313" key="2">
    <source>
        <dbReference type="Proteomes" id="UP001597116"/>
    </source>
</evidence>
<evidence type="ECO:0008006" key="3">
    <source>
        <dbReference type="Google" id="ProtNLM"/>
    </source>
</evidence>
<dbReference type="EMBL" id="JBHTLP010000002">
    <property type="protein sequence ID" value="MFD1139950.1"/>
    <property type="molecule type" value="Genomic_DNA"/>
</dbReference>
<name>A0ABW3Q619_9BACT</name>
<accession>A0ABW3Q619</accession>
<gene>
    <name evidence="1" type="ORF">ACFQ4C_02485</name>
</gene>
<dbReference type="RefSeq" id="WP_265990095.1">
    <property type="nucleotide sequence ID" value="NZ_CP110973.1"/>
</dbReference>
<evidence type="ECO:0000313" key="1">
    <source>
        <dbReference type="EMBL" id="MFD1139950.1"/>
    </source>
</evidence>
<sequence>MNTNIKLFQSALGLAIGLWMIACGSTGYQMVQSKGKTTKIAPKSKLASGELARKPFQAMRAETSSTWSVR</sequence>